<feature type="domain" description="Pyridoxine 5'-phosphate oxidase dimerisation C-terminal" evidence="7">
    <location>
        <begin position="174"/>
        <end position="216"/>
    </location>
</feature>
<dbReference type="InterPro" id="IPR012349">
    <property type="entry name" value="Split_barrel_FMN-bd"/>
</dbReference>
<feature type="binding site" evidence="5">
    <location>
        <position position="107"/>
    </location>
    <ligand>
        <name>FMN</name>
        <dbReference type="ChEBI" id="CHEBI:58210"/>
    </ligand>
</feature>
<keyword evidence="3 5" id="KW-0288">FMN</keyword>
<comment type="pathway">
    <text evidence="5">Cofactor metabolism; pyridoxal 5'-phosphate salvage; pyridoxal 5'-phosphate from pyridoxamine 5'-phosphate: step 1/1.</text>
</comment>
<gene>
    <name evidence="8" type="primary">pdxH_1</name>
    <name evidence="5" type="synonym">pdxH</name>
    <name evidence="8" type="ORF">GCM10009430_25140</name>
</gene>
<accession>A0ABN1IWM9</accession>
<comment type="subunit">
    <text evidence="5">Homodimer.</text>
</comment>
<dbReference type="PIRSF" id="PIRSF000190">
    <property type="entry name" value="Pyd_amn-ph_oxd"/>
    <property type="match status" value="1"/>
</dbReference>
<feature type="binding site" evidence="5">
    <location>
        <position position="187"/>
    </location>
    <ligand>
        <name>FMN</name>
        <dbReference type="ChEBI" id="CHEBI:58210"/>
    </ligand>
</feature>
<feature type="binding site" evidence="5">
    <location>
        <position position="129"/>
    </location>
    <ligand>
        <name>substrate</name>
    </ligand>
</feature>
<feature type="binding site" evidence="5">
    <location>
        <position position="125"/>
    </location>
    <ligand>
        <name>substrate</name>
    </ligand>
</feature>
<feature type="binding site" evidence="5">
    <location>
        <position position="197"/>
    </location>
    <ligand>
        <name>FMN</name>
        <dbReference type="ChEBI" id="CHEBI:58210"/>
    </ligand>
</feature>
<dbReference type="EMBL" id="BAAAGE010000002">
    <property type="protein sequence ID" value="GAA0722585.1"/>
    <property type="molecule type" value="Genomic_DNA"/>
</dbReference>
<keyword evidence="2 5" id="KW-0285">Flavoprotein</keyword>
<comment type="catalytic activity">
    <reaction evidence="5">
        <text>pyridoxine 5'-phosphate + O2 = pyridoxal 5'-phosphate + H2O2</text>
        <dbReference type="Rhea" id="RHEA:15149"/>
        <dbReference type="ChEBI" id="CHEBI:15379"/>
        <dbReference type="ChEBI" id="CHEBI:16240"/>
        <dbReference type="ChEBI" id="CHEBI:58589"/>
        <dbReference type="ChEBI" id="CHEBI:597326"/>
        <dbReference type="EC" id="1.4.3.5"/>
    </reaction>
</comment>
<feature type="binding site" evidence="5">
    <location>
        <begin position="78"/>
        <end position="79"/>
    </location>
    <ligand>
        <name>FMN</name>
        <dbReference type="ChEBI" id="CHEBI:58210"/>
    </ligand>
</feature>
<comment type="catalytic activity">
    <reaction evidence="5">
        <text>pyridoxamine 5'-phosphate + O2 + H2O = pyridoxal 5'-phosphate + H2O2 + NH4(+)</text>
        <dbReference type="Rhea" id="RHEA:15817"/>
        <dbReference type="ChEBI" id="CHEBI:15377"/>
        <dbReference type="ChEBI" id="CHEBI:15379"/>
        <dbReference type="ChEBI" id="CHEBI:16240"/>
        <dbReference type="ChEBI" id="CHEBI:28938"/>
        <dbReference type="ChEBI" id="CHEBI:58451"/>
        <dbReference type="ChEBI" id="CHEBI:597326"/>
        <dbReference type="EC" id="1.4.3.5"/>
    </reaction>
</comment>
<evidence type="ECO:0000256" key="2">
    <source>
        <dbReference type="ARBA" id="ARBA00022630"/>
    </source>
</evidence>
<dbReference type="Pfam" id="PF10590">
    <property type="entry name" value="PNP_phzG_C"/>
    <property type="match status" value="1"/>
</dbReference>
<evidence type="ECO:0000256" key="1">
    <source>
        <dbReference type="ARBA" id="ARBA00007301"/>
    </source>
</evidence>
<evidence type="ECO:0000259" key="6">
    <source>
        <dbReference type="Pfam" id="PF01243"/>
    </source>
</evidence>
<evidence type="ECO:0000259" key="7">
    <source>
        <dbReference type="Pfam" id="PF10590"/>
    </source>
</evidence>
<reference evidence="9" key="1">
    <citation type="journal article" date="2019" name="Int. J. Syst. Evol. Microbiol.">
        <title>The Global Catalogue of Microorganisms (GCM) 10K type strain sequencing project: providing services to taxonomists for standard genome sequencing and annotation.</title>
        <authorList>
            <consortium name="The Broad Institute Genomics Platform"/>
            <consortium name="The Broad Institute Genome Sequencing Center for Infectious Disease"/>
            <person name="Wu L."/>
            <person name="Ma J."/>
        </authorList>
    </citation>
    <scope>NUCLEOTIDE SEQUENCE [LARGE SCALE GENOMIC DNA]</scope>
    <source>
        <strain evidence="9">JCM 15974</strain>
    </source>
</reference>
<comment type="function">
    <text evidence="5">Catalyzes the oxidation of either pyridoxine 5'-phosphate (PNP) or pyridoxamine 5'-phosphate (PMP) into pyridoxal 5'-phosphate (PLP).</text>
</comment>
<dbReference type="InterPro" id="IPR000659">
    <property type="entry name" value="Pyridox_Oxase"/>
</dbReference>
<evidence type="ECO:0000313" key="9">
    <source>
        <dbReference type="Proteomes" id="UP001501758"/>
    </source>
</evidence>
<dbReference type="NCBIfam" id="TIGR00558">
    <property type="entry name" value="pdxH"/>
    <property type="match status" value="1"/>
</dbReference>
<evidence type="ECO:0000313" key="8">
    <source>
        <dbReference type="EMBL" id="GAA0722585.1"/>
    </source>
</evidence>
<feature type="binding site" evidence="5">
    <location>
        <begin position="142"/>
        <end position="143"/>
    </location>
    <ligand>
        <name>FMN</name>
        <dbReference type="ChEBI" id="CHEBI:58210"/>
    </ligand>
</feature>
<feature type="binding site" evidence="5">
    <location>
        <position position="133"/>
    </location>
    <ligand>
        <name>substrate</name>
    </ligand>
</feature>
<dbReference type="SUPFAM" id="SSF50475">
    <property type="entry name" value="FMN-binding split barrel"/>
    <property type="match status" value="1"/>
</dbReference>
<comment type="pathway">
    <text evidence="5">Cofactor metabolism; pyridoxal 5'-phosphate salvage; pyridoxal 5'-phosphate from pyridoxine 5'-phosphate: step 1/1.</text>
</comment>
<organism evidence="8 9">
    <name type="scientific">Aquimarina litoralis</name>
    <dbReference type="NCBI Taxonomy" id="584605"/>
    <lineage>
        <taxon>Bacteria</taxon>
        <taxon>Pseudomonadati</taxon>
        <taxon>Bacteroidota</taxon>
        <taxon>Flavobacteriia</taxon>
        <taxon>Flavobacteriales</taxon>
        <taxon>Flavobacteriaceae</taxon>
        <taxon>Aquimarina</taxon>
    </lineage>
</organism>
<keyword evidence="4 5" id="KW-0560">Oxidoreductase</keyword>
<comment type="caution">
    <text evidence="8">The sequence shown here is derived from an EMBL/GenBank/DDBJ whole genome shotgun (WGS) entry which is preliminary data.</text>
</comment>
<dbReference type="Pfam" id="PF01243">
    <property type="entry name" value="PNPOx_N"/>
    <property type="match status" value="1"/>
</dbReference>
<name>A0ABN1IWM9_9FLAO</name>
<proteinExistence type="inferred from homology"/>
<evidence type="ECO:0000256" key="4">
    <source>
        <dbReference type="ARBA" id="ARBA00023002"/>
    </source>
</evidence>
<dbReference type="PROSITE" id="PS01064">
    <property type="entry name" value="PYRIDOX_OXIDASE"/>
    <property type="match status" value="1"/>
</dbReference>
<protein>
    <recommendedName>
        <fullName evidence="5">Pyridoxine/pyridoxamine 5'-phosphate oxidase</fullName>
        <ecNumber evidence="5">1.4.3.5</ecNumber>
    </recommendedName>
    <alternativeName>
        <fullName evidence="5">PNP/PMP oxidase</fullName>
        <shortName evidence="5">PNPOx</shortName>
    </alternativeName>
    <alternativeName>
        <fullName evidence="5">Pyridoxal 5'-phosphate synthase</fullName>
    </alternativeName>
</protein>
<dbReference type="InterPro" id="IPR011576">
    <property type="entry name" value="Pyridox_Oxase_N"/>
</dbReference>
<dbReference type="HAMAP" id="MF_01629">
    <property type="entry name" value="PdxH"/>
    <property type="match status" value="1"/>
</dbReference>
<dbReference type="PANTHER" id="PTHR10851:SF0">
    <property type="entry name" value="PYRIDOXINE-5'-PHOSPHATE OXIDASE"/>
    <property type="match status" value="1"/>
</dbReference>
<evidence type="ECO:0000256" key="3">
    <source>
        <dbReference type="ARBA" id="ARBA00022643"/>
    </source>
</evidence>
<keyword evidence="9" id="KW-1185">Reference proteome</keyword>
<dbReference type="Proteomes" id="UP001501758">
    <property type="component" value="Unassembled WGS sequence"/>
</dbReference>
<dbReference type="EC" id="1.4.3.5" evidence="5"/>
<feature type="binding site" evidence="5">
    <location>
        <begin position="193"/>
        <end position="195"/>
    </location>
    <ligand>
        <name>substrate</name>
    </ligand>
</feature>
<comment type="cofactor">
    <cofactor evidence="5">
        <name>FMN</name>
        <dbReference type="ChEBI" id="CHEBI:58210"/>
    </cofactor>
    <text evidence="5">Binds 1 FMN per subunit.</text>
</comment>
<feature type="binding site" evidence="5">
    <location>
        <begin position="63"/>
        <end position="68"/>
    </location>
    <ligand>
        <name>FMN</name>
        <dbReference type="ChEBI" id="CHEBI:58210"/>
    </ligand>
</feature>
<dbReference type="InterPro" id="IPR019576">
    <property type="entry name" value="Pyridoxamine_oxidase_dimer_C"/>
</dbReference>
<feature type="domain" description="Pyridoxamine 5'-phosphate oxidase N-terminal" evidence="6">
    <location>
        <begin position="43"/>
        <end position="160"/>
    </location>
</feature>
<dbReference type="PANTHER" id="PTHR10851">
    <property type="entry name" value="PYRIDOXINE-5-PHOSPHATE OXIDASE"/>
    <property type="match status" value="1"/>
</dbReference>
<feature type="binding site" evidence="5">
    <location>
        <position position="85"/>
    </location>
    <ligand>
        <name>FMN</name>
        <dbReference type="ChEBI" id="CHEBI:58210"/>
    </ligand>
</feature>
<dbReference type="NCBIfam" id="NF004231">
    <property type="entry name" value="PRK05679.1"/>
    <property type="match status" value="1"/>
</dbReference>
<dbReference type="RefSeq" id="WP_343912656.1">
    <property type="nucleotide sequence ID" value="NZ_BAAAGE010000002.1"/>
</dbReference>
<dbReference type="InterPro" id="IPR019740">
    <property type="entry name" value="Pyridox_Oxase_CS"/>
</dbReference>
<comment type="similarity">
    <text evidence="1 5">Belongs to the pyridoxamine 5'-phosphate oxidase family.</text>
</comment>
<comment type="caution">
    <text evidence="5">Lacks conserved residue(s) required for the propagation of feature annotation.</text>
</comment>
<feature type="binding site" evidence="5">
    <location>
        <position position="68"/>
    </location>
    <ligand>
        <name>substrate</name>
    </ligand>
</feature>
<evidence type="ECO:0000256" key="5">
    <source>
        <dbReference type="HAMAP-Rule" id="MF_01629"/>
    </source>
</evidence>
<sequence length="216" mass="25153">MNRDLTDYRKSYDKKTLEEDTLEKSPFVLFSTWFKEVEEAGGVEEANAMTITTNGLDGFPKARIVLLKHYDEKGFVFYTNYESEKGKAIAANNKVCISFFWPNLERQVIIKGEVAKISNEKSNEYFQSRPRGSQLGAWASAQSNVISNREVLEKTLANLEEKYKDTIIPKPDFWGGYCIKPVTFEFWQGRPNRLHDRIRFESEDNKNEWKIERLSP</sequence>
<keyword evidence="5" id="KW-0664">Pyridoxine biosynthesis</keyword>
<dbReference type="Gene3D" id="2.30.110.10">
    <property type="entry name" value="Electron Transport, Fmn-binding Protein, Chain A"/>
    <property type="match status" value="1"/>
</dbReference>